<dbReference type="Gene3D" id="2.160.20.110">
    <property type="match status" value="1"/>
</dbReference>
<feature type="signal peptide" evidence="3">
    <location>
        <begin position="1"/>
        <end position="25"/>
    </location>
</feature>
<keyword evidence="7" id="KW-1185">Reference proteome</keyword>
<reference evidence="5 7" key="3">
    <citation type="submission" date="2017-07" db="EMBL/GenBank/DDBJ databases">
        <title>Prevalence of linear plasmids in Cutibacterium (Propionibacterium) acnes isolates obtained from prostatic tissue.</title>
        <authorList>
            <person name="Davidsson S."/>
            <person name="Carlsson J."/>
            <person name="Molling P."/>
            <person name="Andren O."/>
            <person name="Andersson S.-O."/>
            <person name="Brzuszkiewicz E."/>
            <person name="Poehlein A."/>
            <person name="Al-Zeer M."/>
            <person name="Brinkmann V."/>
            <person name="Scavenius C."/>
            <person name="Nazipi S."/>
            <person name="Soderquist B."/>
            <person name="Bruggemann H."/>
        </authorList>
    </citation>
    <scope>NUCLEOTIDE SEQUENCE [LARGE SCALE GENOMIC DNA]</scope>
    <source>
        <strain evidence="5 7">DSM 753</strain>
    </source>
</reference>
<evidence type="ECO:0000256" key="1">
    <source>
        <dbReference type="SAM" id="MobiDB-lite"/>
    </source>
</evidence>
<sequence>MKRKLLGLLLSFCMAAALLPGTAFAAEEAADTWNGTADTSWYDPNDIKAGYEILTAEELAGLALLVNDGTDFASTVFTLKTDIDLSGQEWISIGNGNNAAGYFAGVFDGEYHVISNMKTGKINHGLFGIVSGGTVQNLGVEDADITFTDGDSSLRAGVLMDWAHNATIKNCYTTGKIVTNALGSKNIGGIAGQGMYGTKIIGCYSSAVIESKAFDSSEAVGGIVGSWETKGEQPMIADCYFDGEILFHGGPVDNQDPTANNGMTNSVGGILGMCFDNEPDLIIKNCMVAAETVEAPSDYNIEAGNGGMWIAWYQMTGMPENCYWPLDGRGWPACIAFETYALSGGTDGLYFEECGTPTTDFKDPSILRGLQANAQPGVTWVAGMEHPTFAWDDNNIPASYQAVDEAIEKAEALDADLYVNYADVASAVEEVDRTKSKAEQALVNEMAQNILEAIDALEYKPASYDQVRTAIGKAEALNQEEYKDFSGVEAAVKAVVWDKNITEQAEVNAMAKAIEDAVAALEYKPADYSGVDAAIGKAEALNQEEYKDFSGVEAAVKAVVWDKNITEQAEVDAMAKAIEEAIEALEKKPVPPETPSGSGEPETGVPATGDASSTAVWMVFTLLGMVGFAAAGTMAFKRKKVK</sequence>
<keyword evidence="2" id="KW-0472">Membrane</keyword>
<evidence type="ECO:0000256" key="3">
    <source>
        <dbReference type="SAM" id="SignalP"/>
    </source>
</evidence>
<evidence type="ECO:0008006" key="8">
    <source>
        <dbReference type="Google" id="ProtNLM"/>
    </source>
</evidence>
<evidence type="ECO:0000313" key="6">
    <source>
        <dbReference type="Proteomes" id="UP000003490"/>
    </source>
</evidence>
<comment type="caution">
    <text evidence="4">The sequence shown here is derived from an EMBL/GenBank/DDBJ whole genome shotgun (WGS) entry which is preliminary data.</text>
</comment>
<evidence type="ECO:0000256" key="2">
    <source>
        <dbReference type="SAM" id="Phobius"/>
    </source>
</evidence>
<dbReference type="eggNOG" id="COG3525">
    <property type="taxonomic scope" value="Bacteria"/>
</dbReference>
<dbReference type="OrthoDB" id="1955657at2"/>
<evidence type="ECO:0000313" key="5">
    <source>
        <dbReference type="EMBL" id="PEQ25078.1"/>
    </source>
</evidence>
<evidence type="ECO:0000313" key="4">
    <source>
        <dbReference type="EMBL" id="EDO62077.1"/>
    </source>
</evidence>
<feature type="compositionally biased region" description="Low complexity" evidence="1">
    <location>
        <begin position="595"/>
        <end position="604"/>
    </location>
</feature>
<protein>
    <recommendedName>
        <fullName evidence="8">LPXTG-motif cell wall anchor domain protein</fullName>
    </recommendedName>
</protein>
<keyword evidence="3" id="KW-0732">Signal</keyword>
<feature type="chain" id="PRO_5041856730" description="LPXTG-motif cell wall anchor domain protein" evidence="3">
    <location>
        <begin position="26"/>
        <end position="642"/>
    </location>
</feature>
<reference evidence="4 6" key="2">
    <citation type="submission" date="2007-08" db="EMBL/GenBank/DDBJ databases">
        <authorList>
            <person name="Fulton L."/>
            <person name="Clifton S."/>
            <person name="Fulton B."/>
            <person name="Xu J."/>
            <person name="Minx P."/>
            <person name="Pepin K.H."/>
            <person name="Johnson M."/>
            <person name="Thiruvilangam P."/>
            <person name="Bhonagiri V."/>
            <person name="Nash W.E."/>
            <person name="Wang C."/>
            <person name="Mardis E.R."/>
            <person name="Wilson R.K."/>
        </authorList>
    </citation>
    <scope>NUCLEOTIDE SEQUENCE [LARGE SCALE GENOMIC DNA]</scope>
    <source>
        <strain evidence="4 6">DSM 753</strain>
    </source>
</reference>
<evidence type="ECO:0000313" key="7">
    <source>
        <dbReference type="Proteomes" id="UP000220611"/>
    </source>
</evidence>
<dbReference type="EMBL" id="NOXF01000003">
    <property type="protein sequence ID" value="PEQ25078.1"/>
    <property type="molecule type" value="Genomic_DNA"/>
</dbReference>
<organism evidence="4 6">
    <name type="scientific">[Clostridium] leptum DSM 753</name>
    <dbReference type="NCBI Taxonomy" id="428125"/>
    <lineage>
        <taxon>Bacteria</taxon>
        <taxon>Bacillati</taxon>
        <taxon>Bacillota</taxon>
        <taxon>Clostridia</taxon>
        <taxon>Eubacteriales</taxon>
        <taxon>Oscillospiraceae</taxon>
        <taxon>Oscillospiraceae incertae sedis</taxon>
    </lineage>
</organism>
<gene>
    <name evidence="5" type="ORF">CH238_06470</name>
    <name evidence="4" type="ORF">CLOLEP_00937</name>
</gene>
<dbReference type="Proteomes" id="UP000220611">
    <property type="component" value="Unassembled WGS sequence"/>
</dbReference>
<feature type="region of interest" description="Disordered" evidence="1">
    <location>
        <begin position="585"/>
        <end position="608"/>
    </location>
</feature>
<dbReference type="Gene3D" id="1.20.1270.90">
    <property type="entry name" value="AF1782-like"/>
    <property type="match status" value="3"/>
</dbReference>
<name>A7VQV5_9FIRM</name>
<reference evidence="4 6" key="1">
    <citation type="submission" date="2007-08" db="EMBL/GenBank/DDBJ databases">
        <title>Draft genome sequence of Clostridium leptum (DSM 753).</title>
        <authorList>
            <person name="Sudarsanam P."/>
            <person name="Ley R."/>
            <person name="Guruge J."/>
            <person name="Turnbaugh P.J."/>
            <person name="Mahowald M."/>
            <person name="Liep D."/>
            <person name="Gordon J."/>
        </authorList>
    </citation>
    <scope>NUCLEOTIDE SEQUENCE [LARGE SCALE GENOMIC DNA]</scope>
    <source>
        <strain evidence="4 6">DSM 753</strain>
    </source>
</reference>
<dbReference type="AlphaFoldDB" id="A7VQV5"/>
<dbReference type="HOGENOM" id="CLU_424456_0_0_9"/>
<dbReference type="Proteomes" id="UP000003490">
    <property type="component" value="Unassembled WGS sequence"/>
</dbReference>
<feature type="transmembrane region" description="Helical" evidence="2">
    <location>
        <begin position="615"/>
        <end position="636"/>
    </location>
</feature>
<keyword evidence="2" id="KW-0812">Transmembrane</keyword>
<keyword evidence="2" id="KW-1133">Transmembrane helix</keyword>
<dbReference type="EMBL" id="ABCB02000016">
    <property type="protein sequence ID" value="EDO62077.1"/>
    <property type="molecule type" value="Genomic_DNA"/>
</dbReference>
<proteinExistence type="predicted"/>
<accession>A7VQV5</accession>
<dbReference type="eggNOG" id="COG5263">
    <property type="taxonomic scope" value="Bacteria"/>
</dbReference>